<dbReference type="RefSeq" id="WP_379559908.1">
    <property type="nucleotide sequence ID" value="NZ_JBHUMX010000001.1"/>
</dbReference>
<feature type="transmembrane region" description="Helical" evidence="1">
    <location>
        <begin position="50"/>
        <end position="73"/>
    </location>
</feature>
<evidence type="ECO:0000256" key="1">
    <source>
        <dbReference type="SAM" id="Phobius"/>
    </source>
</evidence>
<dbReference type="EMBL" id="JBHUMX010000001">
    <property type="protein sequence ID" value="MFD2627291.1"/>
    <property type="molecule type" value="Genomic_DNA"/>
</dbReference>
<evidence type="ECO:0000313" key="3">
    <source>
        <dbReference type="Proteomes" id="UP001597451"/>
    </source>
</evidence>
<dbReference type="Proteomes" id="UP001597451">
    <property type="component" value="Unassembled WGS sequence"/>
</dbReference>
<name>A0ABW5PVC9_9BACI</name>
<reference evidence="3" key="1">
    <citation type="journal article" date="2019" name="Int. J. Syst. Evol. Microbiol.">
        <title>The Global Catalogue of Microorganisms (GCM) 10K type strain sequencing project: providing services to taxonomists for standard genome sequencing and annotation.</title>
        <authorList>
            <consortium name="The Broad Institute Genomics Platform"/>
            <consortium name="The Broad Institute Genome Sequencing Center for Infectious Disease"/>
            <person name="Wu L."/>
            <person name="Ma J."/>
        </authorList>
    </citation>
    <scope>NUCLEOTIDE SEQUENCE [LARGE SCALE GENOMIC DNA]</scope>
    <source>
        <strain evidence="3">TISTR 1858</strain>
    </source>
</reference>
<evidence type="ECO:0008006" key="4">
    <source>
        <dbReference type="Google" id="ProtNLM"/>
    </source>
</evidence>
<gene>
    <name evidence="2" type="ORF">ACFSUN_00635</name>
</gene>
<keyword evidence="1" id="KW-0812">Transmembrane</keyword>
<feature type="transmembrane region" description="Helical" evidence="1">
    <location>
        <begin position="125"/>
        <end position="144"/>
    </location>
</feature>
<organism evidence="2 3">
    <name type="scientific">Oceanobacillus kapialis</name>
    <dbReference type="NCBI Taxonomy" id="481353"/>
    <lineage>
        <taxon>Bacteria</taxon>
        <taxon>Bacillati</taxon>
        <taxon>Bacillota</taxon>
        <taxon>Bacilli</taxon>
        <taxon>Bacillales</taxon>
        <taxon>Bacillaceae</taxon>
        <taxon>Oceanobacillus</taxon>
    </lineage>
</organism>
<feature type="transmembrane region" description="Helical" evidence="1">
    <location>
        <begin position="93"/>
        <end position="113"/>
    </location>
</feature>
<evidence type="ECO:0000313" key="2">
    <source>
        <dbReference type="EMBL" id="MFD2627291.1"/>
    </source>
</evidence>
<feature type="transmembrane region" description="Helical" evidence="1">
    <location>
        <begin position="20"/>
        <end position="44"/>
    </location>
</feature>
<comment type="caution">
    <text evidence="2">The sequence shown here is derived from an EMBL/GenBank/DDBJ whole genome shotgun (WGS) entry which is preliminary data.</text>
</comment>
<sequence>MRSFLNYLLPDDEYKRTRILYFLGESAVILAVGALIFLGLNIYWLDVGDIDLTFTLTMVFLFILCYTYLRYIFSGIEFTNVYNQKQYKKERKVRLIAALFSGVAFFLVTFLINGKPSNMEDWLDIIGPSVFFIIFFFLFDYISLKRSYRKNKELTDDEA</sequence>
<accession>A0ABW5PVC9</accession>
<keyword evidence="1" id="KW-1133">Transmembrane helix</keyword>
<keyword evidence="3" id="KW-1185">Reference proteome</keyword>
<keyword evidence="1" id="KW-0472">Membrane</keyword>
<protein>
    <recommendedName>
        <fullName evidence="4">DUF3278 domain-containing protein</fullName>
    </recommendedName>
</protein>
<proteinExistence type="predicted"/>